<comment type="caution">
    <text evidence="2">The sequence shown here is derived from an EMBL/GenBank/DDBJ whole genome shotgun (WGS) entry which is preliminary data.</text>
</comment>
<dbReference type="InterPro" id="IPR012337">
    <property type="entry name" value="RNaseH-like_sf"/>
</dbReference>
<proteinExistence type="predicted"/>
<dbReference type="InterPro" id="IPR036397">
    <property type="entry name" value="RNaseH_sf"/>
</dbReference>
<evidence type="ECO:0000313" key="2">
    <source>
        <dbReference type="EMBL" id="KKT45671.1"/>
    </source>
</evidence>
<dbReference type="Gene3D" id="3.30.420.10">
    <property type="entry name" value="Ribonuclease H-like superfamily/Ribonuclease H"/>
    <property type="match status" value="1"/>
</dbReference>
<dbReference type="GO" id="GO:0003676">
    <property type="term" value="F:nucleic acid binding"/>
    <property type="evidence" value="ECO:0007669"/>
    <property type="project" value="InterPro"/>
</dbReference>
<dbReference type="InterPro" id="IPR001584">
    <property type="entry name" value="Integrase_cat-core"/>
</dbReference>
<accession>A0A0G1HE94</accession>
<dbReference type="Proteomes" id="UP000034128">
    <property type="component" value="Unassembled WGS sequence"/>
</dbReference>
<name>A0A0G1HE94_UNCKA</name>
<dbReference type="SUPFAM" id="SSF53098">
    <property type="entry name" value="Ribonuclease H-like"/>
    <property type="match status" value="1"/>
</dbReference>
<organism evidence="2 3">
    <name type="scientific">candidate division WWE3 bacterium GW2011_GWA2_44_16</name>
    <dbReference type="NCBI Taxonomy" id="1619110"/>
    <lineage>
        <taxon>Bacteria</taxon>
        <taxon>Katanobacteria</taxon>
    </lineage>
</organism>
<gene>
    <name evidence="2" type="ORF">UW36_C0002G0058</name>
</gene>
<dbReference type="GO" id="GO:0015074">
    <property type="term" value="P:DNA integration"/>
    <property type="evidence" value="ECO:0007669"/>
    <property type="project" value="InterPro"/>
</dbReference>
<reference evidence="2" key="1">
    <citation type="journal article" date="2015" name="Nature">
        <title>rRNA introns, odd ribosomes, and small enigmatic genomes across a large radiation of phyla.</title>
        <authorList>
            <person name="Brown C.T."/>
            <person name="Hug L.A."/>
            <person name="Thomas B.C."/>
            <person name="Sharon I."/>
            <person name="Castelle C.J."/>
            <person name="Singh A."/>
            <person name="Wilkins M.J."/>
            <person name="Williams K.H."/>
            <person name="Banfield J.F."/>
        </authorList>
    </citation>
    <scope>NUCLEOTIDE SEQUENCE [LARGE SCALE GENOMIC DNA]</scope>
</reference>
<dbReference type="Pfam" id="PF13683">
    <property type="entry name" value="rve_3"/>
    <property type="match status" value="1"/>
</dbReference>
<dbReference type="EMBL" id="LCIA01000002">
    <property type="protein sequence ID" value="KKT45671.1"/>
    <property type="molecule type" value="Genomic_DNA"/>
</dbReference>
<sequence length="85" mass="10353">MGYYRNGPIAWHIQLCHTRIRKPNDNAHVERFARTVQEECFNYKMPDERTASQKLRKYLHYYNHERYHLGINCNIPYQLVSKVLN</sequence>
<evidence type="ECO:0000313" key="3">
    <source>
        <dbReference type="Proteomes" id="UP000034128"/>
    </source>
</evidence>
<feature type="domain" description="Integrase catalytic" evidence="1">
    <location>
        <begin position="13"/>
        <end position="72"/>
    </location>
</feature>
<protein>
    <recommendedName>
        <fullName evidence="1">Integrase catalytic domain-containing protein</fullName>
    </recommendedName>
</protein>
<evidence type="ECO:0000259" key="1">
    <source>
        <dbReference type="Pfam" id="PF13683"/>
    </source>
</evidence>
<dbReference type="AlphaFoldDB" id="A0A0G1HE94"/>